<proteinExistence type="predicted"/>
<dbReference type="PROSITE" id="PS51318">
    <property type="entry name" value="TAT"/>
    <property type="match status" value="1"/>
</dbReference>
<dbReference type="InterPro" id="IPR005805">
    <property type="entry name" value="Rieske_Fe-S_prot_C"/>
</dbReference>
<dbReference type="Pfam" id="PF00355">
    <property type="entry name" value="Rieske"/>
    <property type="match status" value="1"/>
</dbReference>
<evidence type="ECO:0000256" key="9">
    <source>
        <dbReference type="ARBA" id="ARBA00034078"/>
    </source>
</evidence>
<dbReference type="InterPro" id="IPR036922">
    <property type="entry name" value="Rieske_2Fe-2S_sf"/>
</dbReference>
<sequence length="144" mass="14702">MSQPPARRTVLRGAALAGAAGFGLTACTPDGTDDSTDDSAIPDKPVELGPAADVPVGGAKLYREDRLVVSQPAKGTYKCFSAKCTHAGCILSDVEKKEGSCPCHGSRFDVTTGKVVQGPASEPLPEVPVRAEHGKLIAGPSTAS</sequence>
<feature type="region of interest" description="Disordered" evidence="10">
    <location>
        <begin position="115"/>
        <end position="144"/>
    </location>
</feature>
<evidence type="ECO:0000259" key="11">
    <source>
        <dbReference type="PROSITE" id="PS51296"/>
    </source>
</evidence>
<comment type="function">
    <text evidence="1">Iron-sulfur subunit of the cytochrome bc1 complex, an essential component of the respiratory electron transport chain required for ATP synthesis. The bc1 complex catalyzes the oxidation of menaquinol and the reduction of cytochrome c in the respiratory chain. The bc1 complex operates through a Q-cycle mechanism that couples electron transfer to generation of the proton gradient that drives ATP synthesis.</text>
</comment>
<evidence type="ECO:0000256" key="7">
    <source>
        <dbReference type="ARBA" id="ARBA00023157"/>
    </source>
</evidence>
<gene>
    <name evidence="12" type="ORF">OJ254_18360</name>
</gene>
<evidence type="ECO:0000256" key="10">
    <source>
        <dbReference type="SAM" id="MobiDB-lite"/>
    </source>
</evidence>
<dbReference type="PROSITE" id="PS51296">
    <property type="entry name" value="RIESKE"/>
    <property type="match status" value="1"/>
</dbReference>
<dbReference type="EMBL" id="CP110636">
    <property type="protein sequence ID" value="UZJ31882.1"/>
    <property type="molecule type" value="Genomic_DNA"/>
</dbReference>
<keyword evidence="7" id="KW-1015">Disulfide bond</keyword>
<feature type="domain" description="Rieske" evidence="11">
    <location>
        <begin position="46"/>
        <end position="138"/>
    </location>
</feature>
<evidence type="ECO:0000256" key="2">
    <source>
        <dbReference type="ARBA" id="ARBA00015816"/>
    </source>
</evidence>
<dbReference type="PRINTS" id="PR00162">
    <property type="entry name" value="RIESKE"/>
</dbReference>
<evidence type="ECO:0000313" key="13">
    <source>
        <dbReference type="Proteomes" id="UP001164959"/>
    </source>
</evidence>
<accession>A0ABY6PFB0</accession>
<keyword evidence="5" id="KW-0408">Iron</keyword>
<evidence type="ECO:0000256" key="4">
    <source>
        <dbReference type="ARBA" id="ARBA00022723"/>
    </source>
</evidence>
<evidence type="ECO:0000256" key="6">
    <source>
        <dbReference type="ARBA" id="ARBA00023014"/>
    </source>
</evidence>
<keyword evidence="4" id="KW-0479">Metal-binding</keyword>
<dbReference type="Gene3D" id="2.102.10.10">
    <property type="entry name" value="Rieske [2Fe-2S] iron-sulphur domain"/>
    <property type="match status" value="1"/>
</dbReference>
<dbReference type="Proteomes" id="UP001164959">
    <property type="component" value="Chromosome"/>
</dbReference>
<name>A0ABY6PFB0_9ACTN</name>
<protein>
    <recommendedName>
        <fullName evidence="2">Cytochrome bc1 complex Rieske iron-sulfur subunit</fullName>
    </recommendedName>
    <alternativeName>
        <fullName evidence="8">Cytochrome bc1 reductase complex subunit QcrA</fullName>
    </alternativeName>
</protein>
<comment type="cofactor">
    <cofactor evidence="9">
        <name>[2Fe-2S] cluster</name>
        <dbReference type="ChEBI" id="CHEBI:190135"/>
    </cofactor>
</comment>
<keyword evidence="13" id="KW-1185">Reference proteome</keyword>
<dbReference type="RefSeq" id="WP_265363196.1">
    <property type="nucleotide sequence ID" value="NZ_CP110636.1"/>
</dbReference>
<evidence type="ECO:0000256" key="3">
    <source>
        <dbReference type="ARBA" id="ARBA00022714"/>
    </source>
</evidence>
<dbReference type="PANTHER" id="PTHR10134">
    <property type="entry name" value="CYTOCHROME B-C1 COMPLEX SUBUNIT RIESKE, MITOCHONDRIAL"/>
    <property type="match status" value="1"/>
</dbReference>
<reference evidence="12" key="1">
    <citation type="submission" date="2022-11" db="EMBL/GenBank/DDBJ databases">
        <title>Identification and genomic analyses of a novel endophytic actinobacterium Streptomyces endophytica sp. nov. with potential for biocontrol of Yam anthracnose.</title>
        <authorList>
            <person name="Huang X."/>
        </authorList>
    </citation>
    <scope>NUCLEOTIDE SEQUENCE</scope>
    <source>
        <strain evidence="12">HNM0140</strain>
    </source>
</reference>
<keyword evidence="3" id="KW-0001">2Fe-2S</keyword>
<evidence type="ECO:0000313" key="12">
    <source>
        <dbReference type="EMBL" id="UZJ31882.1"/>
    </source>
</evidence>
<dbReference type="PROSITE" id="PS51257">
    <property type="entry name" value="PROKAR_LIPOPROTEIN"/>
    <property type="match status" value="1"/>
</dbReference>
<evidence type="ECO:0000256" key="8">
    <source>
        <dbReference type="ARBA" id="ARBA00029586"/>
    </source>
</evidence>
<dbReference type="InterPro" id="IPR017941">
    <property type="entry name" value="Rieske_2Fe-2S"/>
</dbReference>
<organism evidence="12 13">
    <name type="scientific">Streptomyces endophytica</name>
    <dbReference type="NCBI Taxonomy" id="2991496"/>
    <lineage>
        <taxon>Bacteria</taxon>
        <taxon>Bacillati</taxon>
        <taxon>Actinomycetota</taxon>
        <taxon>Actinomycetes</taxon>
        <taxon>Kitasatosporales</taxon>
        <taxon>Streptomycetaceae</taxon>
        <taxon>Streptomyces</taxon>
    </lineage>
</organism>
<keyword evidence="6" id="KW-0411">Iron-sulfur</keyword>
<dbReference type="SUPFAM" id="SSF50022">
    <property type="entry name" value="ISP domain"/>
    <property type="match status" value="1"/>
</dbReference>
<evidence type="ECO:0000256" key="1">
    <source>
        <dbReference type="ARBA" id="ARBA00002494"/>
    </source>
</evidence>
<dbReference type="CDD" id="cd03467">
    <property type="entry name" value="Rieske"/>
    <property type="match status" value="1"/>
</dbReference>
<dbReference type="InterPro" id="IPR006311">
    <property type="entry name" value="TAT_signal"/>
</dbReference>
<dbReference type="InterPro" id="IPR014349">
    <property type="entry name" value="Rieske_Fe-S_prot"/>
</dbReference>
<evidence type="ECO:0000256" key="5">
    <source>
        <dbReference type="ARBA" id="ARBA00023004"/>
    </source>
</evidence>
<feature type="region of interest" description="Disordered" evidence="10">
    <location>
        <begin position="27"/>
        <end position="54"/>
    </location>
</feature>